<accession>A0A849ILU5</accession>
<dbReference type="SUPFAM" id="SSF88723">
    <property type="entry name" value="PIN domain-like"/>
    <property type="match status" value="1"/>
</dbReference>
<dbReference type="AlphaFoldDB" id="A0A849ILU5"/>
<dbReference type="GO" id="GO:0090729">
    <property type="term" value="F:toxin activity"/>
    <property type="evidence" value="ECO:0007669"/>
    <property type="project" value="UniProtKB-KW"/>
</dbReference>
<feature type="binding site" evidence="8">
    <location>
        <position position="95"/>
    </location>
    <ligand>
        <name>Mg(2+)</name>
        <dbReference type="ChEBI" id="CHEBI:18420"/>
    </ligand>
</feature>
<dbReference type="InterPro" id="IPR050556">
    <property type="entry name" value="Type_II_TA_system_RNase"/>
</dbReference>
<feature type="domain" description="PIN" evidence="9">
    <location>
        <begin position="4"/>
        <end position="120"/>
    </location>
</feature>
<reference evidence="10 11" key="1">
    <citation type="submission" date="2020-04" db="EMBL/GenBank/DDBJ databases">
        <title>Enterovirga sp. isolate from soil.</title>
        <authorList>
            <person name="Chea S."/>
            <person name="Kim D.-U."/>
        </authorList>
    </citation>
    <scope>NUCLEOTIDE SEQUENCE [LARGE SCALE GENOMIC DNA]</scope>
    <source>
        <strain evidence="10 11">DB1703</strain>
    </source>
</reference>
<keyword evidence="5 8" id="KW-0378">Hydrolase</keyword>
<evidence type="ECO:0000313" key="11">
    <source>
        <dbReference type="Proteomes" id="UP000564885"/>
    </source>
</evidence>
<keyword evidence="11" id="KW-1185">Reference proteome</keyword>
<protein>
    <recommendedName>
        <fullName evidence="8">Ribonuclease VapC</fullName>
        <shortName evidence="8">RNase VapC</shortName>
        <ecNumber evidence="8">3.1.-.-</ecNumber>
    </recommendedName>
    <alternativeName>
        <fullName evidence="8">Toxin VapC</fullName>
    </alternativeName>
</protein>
<evidence type="ECO:0000313" key="10">
    <source>
        <dbReference type="EMBL" id="NNM74923.1"/>
    </source>
</evidence>
<evidence type="ECO:0000256" key="2">
    <source>
        <dbReference type="ARBA" id="ARBA00022649"/>
    </source>
</evidence>
<comment type="cofactor">
    <cofactor evidence="1 8">
        <name>Mg(2+)</name>
        <dbReference type="ChEBI" id="CHEBI:18420"/>
    </cofactor>
</comment>
<comment type="caution">
    <text evidence="10">The sequence shown here is derived from an EMBL/GenBank/DDBJ whole genome shotgun (WGS) entry which is preliminary data.</text>
</comment>
<dbReference type="InterPro" id="IPR029060">
    <property type="entry name" value="PIN-like_dom_sf"/>
</dbReference>
<dbReference type="Pfam" id="PF01850">
    <property type="entry name" value="PIN"/>
    <property type="match status" value="1"/>
</dbReference>
<feature type="binding site" evidence="8">
    <location>
        <position position="6"/>
    </location>
    <ligand>
        <name>Mg(2+)</name>
        <dbReference type="ChEBI" id="CHEBI:18420"/>
    </ligand>
</feature>
<dbReference type="InterPro" id="IPR002716">
    <property type="entry name" value="PIN_dom"/>
</dbReference>
<evidence type="ECO:0000256" key="1">
    <source>
        <dbReference type="ARBA" id="ARBA00001946"/>
    </source>
</evidence>
<comment type="function">
    <text evidence="8">Toxic component of a toxin-antitoxin (TA) system. An RNase.</text>
</comment>
<dbReference type="Proteomes" id="UP000564885">
    <property type="component" value="Unassembled WGS sequence"/>
</dbReference>
<dbReference type="HAMAP" id="MF_00265">
    <property type="entry name" value="VapC_Nob1"/>
    <property type="match status" value="1"/>
</dbReference>
<dbReference type="Gene3D" id="3.40.50.1010">
    <property type="entry name" value="5'-nuclease"/>
    <property type="match status" value="1"/>
</dbReference>
<proteinExistence type="inferred from homology"/>
<dbReference type="GO" id="GO:0016787">
    <property type="term" value="F:hydrolase activity"/>
    <property type="evidence" value="ECO:0007669"/>
    <property type="project" value="UniProtKB-KW"/>
</dbReference>
<evidence type="ECO:0000256" key="4">
    <source>
        <dbReference type="ARBA" id="ARBA00022723"/>
    </source>
</evidence>
<dbReference type="GO" id="GO:0004540">
    <property type="term" value="F:RNA nuclease activity"/>
    <property type="evidence" value="ECO:0007669"/>
    <property type="project" value="InterPro"/>
</dbReference>
<keyword evidence="8" id="KW-0800">Toxin</keyword>
<gene>
    <name evidence="8" type="primary">vapC</name>
    <name evidence="10" type="ORF">HJG44_21405</name>
</gene>
<dbReference type="RefSeq" id="WP_171220437.1">
    <property type="nucleotide sequence ID" value="NZ_JABEPP010000007.1"/>
</dbReference>
<evidence type="ECO:0000256" key="3">
    <source>
        <dbReference type="ARBA" id="ARBA00022722"/>
    </source>
</evidence>
<name>A0A849ILU5_9HYPH</name>
<dbReference type="PANTHER" id="PTHR33653">
    <property type="entry name" value="RIBONUCLEASE VAPC2"/>
    <property type="match status" value="1"/>
</dbReference>
<dbReference type="PANTHER" id="PTHR33653:SF1">
    <property type="entry name" value="RIBONUCLEASE VAPC2"/>
    <property type="match status" value="1"/>
</dbReference>
<organism evidence="10 11">
    <name type="scientific">Enterovirga aerilata</name>
    <dbReference type="NCBI Taxonomy" id="2730920"/>
    <lineage>
        <taxon>Bacteria</taxon>
        <taxon>Pseudomonadati</taxon>
        <taxon>Pseudomonadota</taxon>
        <taxon>Alphaproteobacteria</taxon>
        <taxon>Hyphomicrobiales</taxon>
        <taxon>Methylobacteriaceae</taxon>
        <taxon>Enterovirga</taxon>
    </lineage>
</organism>
<sequence length="131" mass="14229">MAFLIDTNIAIHARDGTERVLDALAEHDGQVLLSALSLAELQRGLHRDPAVTALRRERLAILLEAIPVIPFDAAAAEAYGTIIAQCGWVRGRDYDRMIAAHAIATSSTLVTNNEADFRDIHGLTLVNWTSG</sequence>
<evidence type="ECO:0000256" key="8">
    <source>
        <dbReference type="HAMAP-Rule" id="MF_00265"/>
    </source>
</evidence>
<keyword evidence="6 8" id="KW-0460">Magnesium</keyword>
<evidence type="ECO:0000256" key="5">
    <source>
        <dbReference type="ARBA" id="ARBA00022801"/>
    </source>
</evidence>
<comment type="similarity">
    <text evidence="7 8">Belongs to the PINc/VapC protein family.</text>
</comment>
<dbReference type="InterPro" id="IPR022907">
    <property type="entry name" value="VapC_family"/>
</dbReference>
<evidence type="ECO:0000256" key="7">
    <source>
        <dbReference type="ARBA" id="ARBA00038093"/>
    </source>
</evidence>
<keyword evidence="4 8" id="KW-0479">Metal-binding</keyword>
<evidence type="ECO:0000259" key="9">
    <source>
        <dbReference type="Pfam" id="PF01850"/>
    </source>
</evidence>
<dbReference type="EMBL" id="JABEPP010000007">
    <property type="protein sequence ID" value="NNM74923.1"/>
    <property type="molecule type" value="Genomic_DNA"/>
</dbReference>
<dbReference type="GO" id="GO:0000287">
    <property type="term" value="F:magnesium ion binding"/>
    <property type="evidence" value="ECO:0007669"/>
    <property type="project" value="UniProtKB-UniRule"/>
</dbReference>
<keyword evidence="3 8" id="KW-0540">Nuclease</keyword>
<dbReference type="EC" id="3.1.-.-" evidence="8"/>
<keyword evidence="2 8" id="KW-1277">Toxin-antitoxin system</keyword>
<evidence type="ECO:0000256" key="6">
    <source>
        <dbReference type="ARBA" id="ARBA00022842"/>
    </source>
</evidence>